<dbReference type="Gene3D" id="3.40.640.10">
    <property type="entry name" value="Type I PLP-dependent aspartate aminotransferase-like (Major domain)"/>
    <property type="match status" value="1"/>
</dbReference>
<dbReference type="EMBL" id="JBHLUX010000035">
    <property type="protein sequence ID" value="MFC0471511.1"/>
    <property type="molecule type" value="Genomic_DNA"/>
</dbReference>
<evidence type="ECO:0000313" key="6">
    <source>
        <dbReference type="EMBL" id="MFC0471511.1"/>
    </source>
</evidence>
<keyword evidence="3 4" id="KW-0808">Transferase</keyword>
<name>A0ABV6KI76_9BACI</name>
<comment type="similarity">
    <text evidence="4">Belongs to the class-I pyridoxal-phosphate-dependent aminotransferase family.</text>
</comment>
<reference evidence="6 7" key="1">
    <citation type="submission" date="2024-09" db="EMBL/GenBank/DDBJ databases">
        <authorList>
            <person name="Sun Q."/>
            <person name="Mori K."/>
        </authorList>
    </citation>
    <scope>NUCLEOTIDE SEQUENCE [LARGE SCALE GENOMIC DNA]</scope>
    <source>
        <strain evidence="6 7">NCAIM B.02610</strain>
    </source>
</reference>
<evidence type="ECO:0000259" key="5">
    <source>
        <dbReference type="Pfam" id="PF00155"/>
    </source>
</evidence>
<feature type="domain" description="Aminotransferase class I/classII large" evidence="5">
    <location>
        <begin position="33"/>
        <end position="381"/>
    </location>
</feature>
<sequence length="387" mass="43485">MSILFSKKMNRFQTSIFNELATYKKQKVEEGHHMIDLSIGSPDLSPPVFVMEELAKQVKDPSSYRYSLEGTPEFLQAISNYYSSQYHVTISSEKEALMVMGSQDGLVHLPSVITDPGDIILVPNPGYTAYAAGISLAEAKPYYMPLREENQFLPDLEQIPKDIRIKAKLMILNFPGNPVPAMATKEFFKSVVRFARKYNIIVLHDFAYSELYYRDKPISFLSIPGAKEVGIEFNSLSKSFNMAGCRIGYVVGNERVIEGLHRLKSNLDFGVFLPIQQAAVCALSNSTTFSADLREIYKKRRDLLVEGLHSVGWNVQSPQASMFIWANVPERYSSTELTYKLIDEAGIVTVPGIAFGSQGEGYLRLSLVQSEEVLKTAVKRLKKSNIF</sequence>
<dbReference type="PANTHER" id="PTHR42832:SF3">
    <property type="entry name" value="L-GLUTAMINE--4-(METHYLSULFANYL)-2-OXOBUTANOATE AMINOTRANSFERASE"/>
    <property type="match status" value="1"/>
</dbReference>
<dbReference type="CDD" id="cd00609">
    <property type="entry name" value="AAT_like"/>
    <property type="match status" value="1"/>
</dbReference>
<evidence type="ECO:0000256" key="3">
    <source>
        <dbReference type="ARBA" id="ARBA00022679"/>
    </source>
</evidence>
<comment type="cofactor">
    <cofactor evidence="1 4">
        <name>pyridoxal 5'-phosphate</name>
        <dbReference type="ChEBI" id="CHEBI:597326"/>
    </cofactor>
</comment>
<dbReference type="SUPFAM" id="SSF53383">
    <property type="entry name" value="PLP-dependent transferases"/>
    <property type="match status" value="1"/>
</dbReference>
<dbReference type="InterPro" id="IPR015422">
    <property type="entry name" value="PyrdxlP-dep_Trfase_small"/>
</dbReference>
<comment type="caution">
    <text evidence="6">The sequence shown here is derived from an EMBL/GenBank/DDBJ whole genome shotgun (WGS) entry which is preliminary data.</text>
</comment>
<dbReference type="InterPro" id="IPR015421">
    <property type="entry name" value="PyrdxlP-dep_Trfase_major"/>
</dbReference>
<dbReference type="PANTHER" id="PTHR42832">
    <property type="entry name" value="AMINO ACID AMINOTRANSFERASE"/>
    <property type="match status" value="1"/>
</dbReference>
<dbReference type="EC" id="2.6.1.-" evidence="4"/>
<gene>
    <name evidence="6" type="ORF">ACFFHM_13665</name>
</gene>
<proteinExistence type="inferred from homology"/>
<dbReference type="InterPro" id="IPR050881">
    <property type="entry name" value="LL-DAP_aminotransferase"/>
</dbReference>
<dbReference type="InterPro" id="IPR004839">
    <property type="entry name" value="Aminotransferase_I/II_large"/>
</dbReference>
<dbReference type="Proteomes" id="UP001589838">
    <property type="component" value="Unassembled WGS sequence"/>
</dbReference>
<keyword evidence="2 4" id="KW-0032">Aminotransferase</keyword>
<dbReference type="Gene3D" id="3.90.1150.10">
    <property type="entry name" value="Aspartate Aminotransferase, domain 1"/>
    <property type="match status" value="1"/>
</dbReference>
<keyword evidence="7" id="KW-1185">Reference proteome</keyword>
<dbReference type="Pfam" id="PF00155">
    <property type="entry name" value="Aminotran_1_2"/>
    <property type="match status" value="1"/>
</dbReference>
<dbReference type="PROSITE" id="PS00105">
    <property type="entry name" value="AA_TRANSFER_CLASS_1"/>
    <property type="match status" value="1"/>
</dbReference>
<dbReference type="InterPro" id="IPR015424">
    <property type="entry name" value="PyrdxlP-dep_Trfase"/>
</dbReference>
<accession>A0ABV6KI76</accession>
<dbReference type="GO" id="GO:0010285">
    <property type="term" value="F:L,L-diaminopimelate aminotransferase activity"/>
    <property type="evidence" value="ECO:0007669"/>
    <property type="project" value="UniProtKB-EC"/>
</dbReference>
<evidence type="ECO:0000256" key="2">
    <source>
        <dbReference type="ARBA" id="ARBA00022576"/>
    </source>
</evidence>
<dbReference type="NCBIfam" id="NF005815">
    <property type="entry name" value="PRK07681.1"/>
    <property type="match status" value="1"/>
</dbReference>
<evidence type="ECO:0000256" key="1">
    <source>
        <dbReference type="ARBA" id="ARBA00001933"/>
    </source>
</evidence>
<evidence type="ECO:0000256" key="4">
    <source>
        <dbReference type="RuleBase" id="RU000481"/>
    </source>
</evidence>
<dbReference type="RefSeq" id="WP_335962104.1">
    <property type="nucleotide sequence ID" value="NZ_JAXBLX010000024.1"/>
</dbReference>
<organism evidence="6 7">
    <name type="scientific">Halalkalibacter kiskunsagensis</name>
    <dbReference type="NCBI Taxonomy" id="1548599"/>
    <lineage>
        <taxon>Bacteria</taxon>
        <taxon>Bacillati</taxon>
        <taxon>Bacillota</taxon>
        <taxon>Bacilli</taxon>
        <taxon>Bacillales</taxon>
        <taxon>Bacillaceae</taxon>
        <taxon>Halalkalibacter</taxon>
    </lineage>
</organism>
<dbReference type="InterPro" id="IPR004838">
    <property type="entry name" value="NHTrfase_class1_PyrdxlP-BS"/>
</dbReference>
<protein>
    <recommendedName>
        <fullName evidence="4">Aminotransferase</fullName>
        <ecNumber evidence="4">2.6.1.-</ecNumber>
    </recommendedName>
</protein>
<evidence type="ECO:0000313" key="7">
    <source>
        <dbReference type="Proteomes" id="UP001589838"/>
    </source>
</evidence>